<name>A0A7H2BHK8_9MICC</name>
<protein>
    <submittedName>
        <fullName evidence="2">DUF3710 domain-containing protein</fullName>
    </submittedName>
</protein>
<accession>A0A7H2BHK8</accession>
<feature type="region of interest" description="Disordered" evidence="1">
    <location>
        <begin position="220"/>
        <end position="272"/>
    </location>
</feature>
<dbReference type="InterPro" id="IPR022183">
    <property type="entry name" value="DUF3710"/>
</dbReference>
<organism evidence="2 3">
    <name type="scientific">Rothia amarae</name>
    <dbReference type="NCBI Taxonomy" id="169480"/>
    <lineage>
        <taxon>Bacteria</taxon>
        <taxon>Bacillati</taxon>
        <taxon>Actinomycetota</taxon>
        <taxon>Actinomycetes</taxon>
        <taxon>Micrococcales</taxon>
        <taxon>Micrococcaceae</taxon>
        <taxon>Rothia</taxon>
    </lineage>
</organism>
<proteinExistence type="predicted"/>
<feature type="compositionally biased region" description="Basic residues" evidence="1">
    <location>
        <begin position="1"/>
        <end position="10"/>
    </location>
</feature>
<dbReference type="Proteomes" id="UP000516421">
    <property type="component" value="Chromosome"/>
</dbReference>
<sequence>MFGLGKKKKAKAEETSVAATTAPDDSAVPESQSASKQEQEVSRPGAPSSEDNLVSFEFDRSNGPWDSSEQDTDKGYLDFGSMKVKMSDGLSMRLDVEQKSQQMVAVTLTKGKGNLQVQAFAAPKSSGIWEDISREIADSVRQQGGTVEYSNGPLGRQLISKLPAKTADGRQGFRVARFVGVDGPRWFLRGVLSGEAAVKPESAAEMEEIFRSIVVVRGDDPRPPRDLLPMTVPESVVEAQQNNQQNQQTESAAESSKSRQVPRRGPEITEIG</sequence>
<evidence type="ECO:0000313" key="3">
    <source>
        <dbReference type="Proteomes" id="UP000516421"/>
    </source>
</evidence>
<evidence type="ECO:0000256" key="1">
    <source>
        <dbReference type="SAM" id="MobiDB-lite"/>
    </source>
</evidence>
<dbReference type="Pfam" id="PF12502">
    <property type="entry name" value="DUF3710"/>
    <property type="match status" value="1"/>
</dbReference>
<keyword evidence="3" id="KW-1185">Reference proteome</keyword>
<evidence type="ECO:0000313" key="2">
    <source>
        <dbReference type="EMBL" id="QNV39154.1"/>
    </source>
</evidence>
<dbReference type="RefSeq" id="WP_068173079.1">
    <property type="nucleotide sequence ID" value="NZ_CP061538.1"/>
</dbReference>
<feature type="compositionally biased region" description="Low complexity" evidence="1">
    <location>
        <begin position="238"/>
        <end position="255"/>
    </location>
</feature>
<dbReference type="KEGG" id="rama:IDM48_06935"/>
<reference evidence="2 3" key="1">
    <citation type="submission" date="2020-09" db="EMBL/GenBank/DDBJ databases">
        <title>Investigation of environmental microbe.</title>
        <authorList>
            <person name="Ou Y."/>
            <person name="Kang Q."/>
        </authorList>
    </citation>
    <scope>NUCLEOTIDE SEQUENCE [LARGE SCALE GENOMIC DNA]</scope>
    <source>
        <strain evidence="2 3">KJZ-9</strain>
    </source>
</reference>
<dbReference type="AlphaFoldDB" id="A0A7H2BHK8"/>
<dbReference type="EMBL" id="CP061538">
    <property type="protein sequence ID" value="QNV39154.1"/>
    <property type="molecule type" value="Genomic_DNA"/>
</dbReference>
<feature type="region of interest" description="Disordered" evidence="1">
    <location>
        <begin position="1"/>
        <end position="74"/>
    </location>
</feature>
<gene>
    <name evidence="2" type="ORF">IDM48_06935</name>
</gene>